<proteinExistence type="inferred from homology"/>
<keyword evidence="4 7" id="KW-1133">Transmembrane helix</keyword>
<feature type="domain" description="Major facilitator superfamily (MFS) profile" evidence="8">
    <location>
        <begin position="1"/>
        <end position="400"/>
    </location>
</feature>
<feature type="transmembrane region" description="Helical" evidence="7">
    <location>
        <begin position="320"/>
        <end position="340"/>
    </location>
</feature>
<evidence type="ECO:0000313" key="10">
    <source>
        <dbReference type="Proteomes" id="UP001314263"/>
    </source>
</evidence>
<dbReference type="PANTHER" id="PTHR23505:SF52">
    <property type="entry name" value="MAJOR FACILITATOR SUPERFAMILY PROTEIN"/>
    <property type="match status" value="1"/>
</dbReference>
<feature type="transmembrane region" description="Helical" evidence="7">
    <location>
        <begin position="23"/>
        <end position="45"/>
    </location>
</feature>
<accession>A0AAV1I3T6</accession>
<comment type="caution">
    <text evidence="9">The sequence shown here is derived from an EMBL/GenBank/DDBJ whole genome shotgun (WGS) entry which is preliminary data.</text>
</comment>
<dbReference type="GO" id="GO:0016020">
    <property type="term" value="C:membrane"/>
    <property type="evidence" value="ECO:0007669"/>
    <property type="project" value="UniProtKB-SubCell"/>
</dbReference>
<keyword evidence="10" id="KW-1185">Reference proteome</keyword>
<feature type="transmembrane region" description="Helical" evidence="7">
    <location>
        <begin position="92"/>
        <end position="113"/>
    </location>
</feature>
<keyword evidence="2" id="KW-0813">Transport</keyword>
<feature type="transmembrane region" description="Helical" evidence="7">
    <location>
        <begin position="57"/>
        <end position="80"/>
    </location>
</feature>
<dbReference type="InterPro" id="IPR011701">
    <property type="entry name" value="MFS"/>
</dbReference>
<reference evidence="9 10" key="1">
    <citation type="submission" date="2023-10" db="EMBL/GenBank/DDBJ databases">
        <authorList>
            <person name="Maclean D."/>
            <person name="Macfadyen A."/>
        </authorList>
    </citation>
    <scope>NUCLEOTIDE SEQUENCE [LARGE SCALE GENOMIC DNA]</scope>
</reference>
<name>A0AAV1I3T6_9CHLO</name>
<dbReference type="InterPro" id="IPR020846">
    <property type="entry name" value="MFS_dom"/>
</dbReference>
<dbReference type="GO" id="GO:0022857">
    <property type="term" value="F:transmembrane transporter activity"/>
    <property type="evidence" value="ECO:0007669"/>
    <property type="project" value="InterPro"/>
</dbReference>
<keyword evidence="5 7" id="KW-0472">Membrane</keyword>
<dbReference type="PANTHER" id="PTHR23505">
    <property type="entry name" value="SPINSTER"/>
    <property type="match status" value="1"/>
</dbReference>
<evidence type="ECO:0000259" key="8">
    <source>
        <dbReference type="PROSITE" id="PS50850"/>
    </source>
</evidence>
<comment type="similarity">
    <text evidence="6">Belongs to the major facilitator superfamily. Spinster (TC 2.A.1.49) family.</text>
</comment>
<dbReference type="Gene3D" id="1.20.1250.20">
    <property type="entry name" value="MFS general substrate transporter like domains"/>
    <property type="match status" value="1"/>
</dbReference>
<comment type="subcellular location">
    <subcellularLocation>
        <location evidence="1">Membrane</location>
        <topology evidence="1">Multi-pass membrane protein</topology>
    </subcellularLocation>
</comment>
<gene>
    <name evidence="9" type="ORF">CVIRNUC_004210</name>
</gene>
<evidence type="ECO:0000256" key="5">
    <source>
        <dbReference type="ARBA" id="ARBA00023136"/>
    </source>
</evidence>
<feature type="transmembrane region" description="Helical" evidence="7">
    <location>
        <begin position="162"/>
        <end position="183"/>
    </location>
</feature>
<evidence type="ECO:0000256" key="2">
    <source>
        <dbReference type="ARBA" id="ARBA00022448"/>
    </source>
</evidence>
<evidence type="ECO:0000256" key="1">
    <source>
        <dbReference type="ARBA" id="ARBA00004141"/>
    </source>
</evidence>
<evidence type="ECO:0000256" key="3">
    <source>
        <dbReference type="ARBA" id="ARBA00022692"/>
    </source>
</evidence>
<evidence type="ECO:0000256" key="6">
    <source>
        <dbReference type="ARBA" id="ARBA00024338"/>
    </source>
</evidence>
<dbReference type="EMBL" id="CAUYUE010000005">
    <property type="protein sequence ID" value="CAK0774865.1"/>
    <property type="molecule type" value="Genomic_DNA"/>
</dbReference>
<feature type="transmembrane region" description="Helical" evidence="7">
    <location>
        <begin position="377"/>
        <end position="398"/>
    </location>
</feature>
<dbReference type="Proteomes" id="UP001314263">
    <property type="component" value="Unassembled WGS sequence"/>
</dbReference>
<evidence type="ECO:0000256" key="7">
    <source>
        <dbReference type="SAM" id="Phobius"/>
    </source>
</evidence>
<dbReference type="PROSITE" id="PS50850">
    <property type="entry name" value="MFS"/>
    <property type="match status" value="1"/>
</dbReference>
<dbReference type="InterPro" id="IPR036259">
    <property type="entry name" value="MFS_trans_sf"/>
</dbReference>
<dbReference type="SUPFAM" id="SSF103473">
    <property type="entry name" value="MFS general substrate transporter"/>
    <property type="match status" value="1"/>
</dbReference>
<dbReference type="Pfam" id="PF07690">
    <property type="entry name" value="MFS_1"/>
    <property type="match status" value="1"/>
</dbReference>
<organism evidence="9 10">
    <name type="scientific">Coccomyxa viridis</name>
    <dbReference type="NCBI Taxonomy" id="1274662"/>
    <lineage>
        <taxon>Eukaryota</taxon>
        <taxon>Viridiplantae</taxon>
        <taxon>Chlorophyta</taxon>
        <taxon>core chlorophytes</taxon>
        <taxon>Trebouxiophyceae</taxon>
        <taxon>Trebouxiophyceae incertae sedis</taxon>
        <taxon>Coccomyxaceae</taxon>
        <taxon>Coccomyxa</taxon>
    </lineage>
</organism>
<evidence type="ECO:0000313" key="9">
    <source>
        <dbReference type="EMBL" id="CAK0774865.1"/>
    </source>
</evidence>
<protein>
    <recommendedName>
        <fullName evidence="8">Major facilitator superfamily (MFS) profile domain-containing protein</fullName>
    </recommendedName>
</protein>
<dbReference type="AlphaFoldDB" id="A0AAV1I3T6"/>
<evidence type="ECO:0000256" key="4">
    <source>
        <dbReference type="ARBA" id="ARBA00022989"/>
    </source>
</evidence>
<feature type="transmembrane region" description="Helical" evidence="7">
    <location>
        <begin position="239"/>
        <end position="255"/>
    </location>
</feature>
<feature type="transmembrane region" description="Helical" evidence="7">
    <location>
        <begin position="203"/>
        <end position="227"/>
    </location>
</feature>
<feature type="transmembrane region" description="Helical" evidence="7">
    <location>
        <begin position="275"/>
        <end position="292"/>
    </location>
</feature>
<dbReference type="InterPro" id="IPR044770">
    <property type="entry name" value="MFS_spinster-like"/>
</dbReference>
<sequence length="478" mass="51307">MIGTLIWGITNIGIGLASTFHQAAAFAGLNGVGLALVLPCVQSILAEVYPAGRRGLAFGLMMTAGVLGQTIFNYIAISFGDRIVYGIQGWRLVFHILAGLAGMTTALLFIFGLEPRTSSRRVQLSDKTGQRSRGRKPMNSHASLLNQMYSSIMAMFQDCKKLFMVPSFPIILLAEGIAAVGASGTGYQILYIETIGFTDNDTALLTVFFSLGYAVGMVTGGVVGDALAKHLPRYGRPSVNQFSIAVTAPLVAIYFKGLPGATHFSNGVPTHMHKYMALYSVVLFLVAIAAPMEQSNNAAMYAEVIPEELCCSAYAFDRGIFGLLGAISAPLAGILAKQVWGGNDLSLTQAPQPTSSEAQSFHALNIVNARALENANIAVIVGAIVLRAFVYSALYWTLPQDKQTLLKRKAAQSYANEVSELTGVELLHLQQGAFKKASHGRTYSFPGPRHDDRRDGSKTVRYASEPLSEHMHAPAFGC</sequence>
<keyword evidence="3 7" id="KW-0812">Transmembrane</keyword>